<keyword evidence="5 7" id="KW-0472">Membrane</keyword>
<feature type="transmembrane region" description="Helical" evidence="7">
    <location>
        <begin position="263"/>
        <end position="284"/>
    </location>
</feature>
<evidence type="ECO:0000256" key="7">
    <source>
        <dbReference type="HAMAP-Rule" id="MF_01844"/>
    </source>
</evidence>
<keyword evidence="7" id="KW-0813">Transport</keyword>
<keyword evidence="7" id="KW-0915">Sodium</keyword>
<keyword evidence="3 7" id="KW-0812">Transmembrane</keyword>
<dbReference type="RefSeq" id="WP_416207219.1">
    <property type="nucleotide sequence ID" value="NZ_JBBKTX010000028.1"/>
</dbReference>
<dbReference type="NCBIfam" id="NF007112">
    <property type="entry name" value="PRK09561.1"/>
    <property type="match status" value="1"/>
</dbReference>
<dbReference type="NCBIfam" id="NF007111">
    <property type="entry name" value="PRK09560.1"/>
    <property type="match status" value="1"/>
</dbReference>
<comment type="catalytic activity">
    <reaction evidence="7">
        <text>Na(+)(in) + 2 H(+)(out) = Na(+)(out) + 2 H(+)(in)</text>
        <dbReference type="Rhea" id="RHEA:29251"/>
        <dbReference type="ChEBI" id="CHEBI:15378"/>
        <dbReference type="ChEBI" id="CHEBI:29101"/>
    </reaction>
</comment>
<dbReference type="PANTHER" id="PTHR30341">
    <property type="entry name" value="SODIUM ION/PROTON ANTIPORTER NHAA-RELATED"/>
    <property type="match status" value="1"/>
</dbReference>
<feature type="transmembrane region" description="Helical" evidence="7">
    <location>
        <begin position="370"/>
        <end position="388"/>
    </location>
</feature>
<dbReference type="Gene3D" id="1.20.1530.10">
    <property type="entry name" value="Na+/H+ antiporter like domain"/>
    <property type="match status" value="1"/>
</dbReference>
<dbReference type="Proteomes" id="UP001620597">
    <property type="component" value="Unassembled WGS sequence"/>
</dbReference>
<keyword evidence="9" id="KW-1185">Reference proteome</keyword>
<keyword evidence="6 7" id="KW-0739">Sodium transport</keyword>
<evidence type="ECO:0000313" key="9">
    <source>
        <dbReference type="Proteomes" id="UP001620597"/>
    </source>
</evidence>
<feature type="transmembrane region" description="Helical" evidence="7">
    <location>
        <begin position="160"/>
        <end position="181"/>
    </location>
</feature>
<evidence type="ECO:0000256" key="5">
    <source>
        <dbReference type="ARBA" id="ARBA00023136"/>
    </source>
</evidence>
<feature type="transmembrane region" description="Helical" evidence="7">
    <location>
        <begin position="99"/>
        <end position="120"/>
    </location>
</feature>
<organism evidence="8 9">
    <name type="scientific">Oceanobacter antarcticus</name>
    <dbReference type="NCBI Taxonomy" id="3133425"/>
    <lineage>
        <taxon>Bacteria</taxon>
        <taxon>Pseudomonadati</taxon>
        <taxon>Pseudomonadota</taxon>
        <taxon>Gammaproteobacteria</taxon>
        <taxon>Oceanospirillales</taxon>
        <taxon>Oceanospirillaceae</taxon>
        <taxon>Oceanobacter</taxon>
    </lineage>
</organism>
<feature type="transmembrane region" description="Helical" evidence="7">
    <location>
        <begin position="296"/>
        <end position="320"/>
    </location>
</feature>
<comment type="similarity">
    <text evidence="7">Belongs to the NhaA Na(+)/H(+) (TC 2.A.33) antiporter family.</text>
</comment>
<comment type="subcellular location">
    <subcellularLocation>
        <location evidence="1">Cell inner membrane</location>
        <topology evidence="1">Multi-pass membrane protein</topology>
    </subcellularLocation>
    <subcellularLocation>
        <location evidence="7">Cell membrane</location>
        <topology evidence="7">Multi-pass membrane protein</topology>
    </subcellularLocation>
</comment>
<keyword evidence="7" id="KW-0050">Antiport</keyword>
<evidence type="ECO:0000256" key="6">
    <source>
        <dbReference type="ARBA" id="ARBA00023201"/>
    </source>
</evidence>
<evidence type="ECO:0000313" key="8">
    <source>
        <dbReference type="EMBL" id="MFK4754334.1"/>
    </source>
</evidence>
<name>A0ABW8NMW8_9GAMM</name>
<evidence type="ECO:0000256" key="3">
    <source>
        <dbReference type="ARBA" id="ARBA00022692"/>
    </source>
</evidence>
<proteinExistence type="inferred from homology"/>
<evidence type="ECO:0000256" key="2">
    <source>
        <dbReference type="ARBA" id="ARBA00022475"/>
    </source>
</evidence>
<dbReference type="HAMAP" id="MF_01844">
    <property type="entry name" value="NhaA"/>
    <property type="match status" value="1"/>
</dbReference>
<feature type="transmembrane region" description="Helical" evidence="7">
    <location>
        <begin position="332"/>
        <end position="358"/>
    </location>
</feature>
<keyword evidence="2 7" id="KW-1003">Cell membrane</keyword>
<comment type="function">
    <text evidence="7">Na(+)/H(+) antiporter that extrudes sodium in exchange for external protons.</text>
</comment>
<feature type="transmembrane region" description="Helical" evidence="7">
    <location>
        <begin position="132"/>
        <end position="151"/>
    </location>
</feature>
<feature type="transmembrane region" description="Helical" evidence="7">
    <location>
        <begin position="65"/>
        <end position="87"/>
    </location>
</feature>
<gene>
    <name evidence="7 8" type="primary">nhaA</name>
    <name evidence="8" type="ORF">WG929_18155</name>
</gene>
<dbReference type="PANTHER" id="PTHR30341:SF0">
    <property type="entry name" value="NA(+)_H(+) ANTIPORTER NHAA"/>
    <property type="match status" value="1"/>
</dbReference>
<comment type="caution">
    <text evidence="8">The sequence shown here is derived from an EMBL/GenBank/DDBJ whole genome shotgun (WGS) entry which is preliminary data.</text>
</comment>
<accession>A0ABW8NMW8</accession>
<protein>
    <recommendedName>
        <fullName evidence="7">Na(+)/H(+) antiporter NhaA</fullName>
    </recommendedName>
    <alternativeName>
        <fullName evidence="7">Sodium/proton antiporter NhaA</fullName>
    </alternativeName>
</protein>
<feature type="transmembrane region" description="Helical" evidence="7">
    <location>
        <begin position="216"/>
        <end position="243"/>
    </location>
</feature>
<dbReference type="InterPro" id="IPR023171">
    <property type="entry name" value="Na/H_antiporter_dom_sf"/>
</dbReference>
<sequence>MNIPSTRPNPLNKFLKMESAGGILLMFAALLAIIFANSPLEPFYNLLLETPVEVRIGALHIAKPLLLWINDGLMAIFFFMVGLELKYEWLEGELQDKRNVVLPGVGALGGMLVPALIYVYFNHANAIDIQGWAIPAATDIAFALGILVLLGSRVPASIKIFLTSLAIFDDIGAIVIIAVFYTDNISMTALSVIALCLPVLFLLNRFQVESKSVYMLLGAIMWVSMLKSGVHATLAGIILAMFVPMRLDRRPDYSPAHQLEKDLHPVVAFFILPIFAFANAGLNLTGIGMDQLLHPVPVGIAAGLFIGKQLGIFAFCWLTIKVGWAKLPTGVSWLTLYGTATLCGVGFTMSLFIGSLAFEGGGIDNTFDERLGIIVGSLASGIVGFLILRKSLGKPAVTANS</sequence>
<reference evidence="8 9" key="1">
    <citation type="submission" date="2024-03" db="EMBL/GenBank/DDBJ databases">
        <title>High-quality draft genome sequence of Oceanobacter sp. wDCs-4.</title>
        <authorList>
            <person name="Dong C."/>
        </authorList>
    </citation>
    <scope>NUCLEOTIDE SEQUENCE [LARGE SCALE GENOMIC DNA]</scope>
    <source>
        <strain evidence="9">wDCs-4</strain>
    </source>
</reference>
<dbReference type="InterPro" id="IPR004670">
    <property type="entry name" value="NhaA"/>
</dbReference>
<dbReference type="EMBL" id="JBBKTX010000028">
    <property type="protein sequence ID" value="MFK4754334.1"/>
    <property type="molecule type" value="Genomic_DNA"/>
</dbReference>
<keyword evidence="4 7" id="KW-1133">Transmembrane helix</keyword>
<evidence type="ECO:0000256" key="4">
    <source>
        <dbReference type="ARBA" id="ARBA00022989"/>
    </source>
</evidence>
<feature type="transmembrane region" description="Helical" evidence="7">
    <location>
        <begin position="21"/>
        <end position="40"/>
    </location>
</feature>
<evidence type="ECO:0000256" key="1">
    <source>
        <dbReference type="ARBA" id="ARBA00004429"/>
    </source>
</evidence>
<dbReference type="Pfam" id="PF06965">
    <property type="entry name" value="Na_H_antiport_1"/>
    <property type="match status" value="1"/>
</dbReference>
<keyword evidence="7" id="KW-0406">Ion transport</keyword>
<feature type="transmembrane region" description="Helical" evidence="7">
    <location>
        <begin position="187"/>
        <end position="204"/>
    </location>
</feature>
<dbReference type="NCBIfam" id="TIGR00773">
    <property type="entry name" value="NhaA"/>
    <property type="match status" value="1"/>
</dbReference>